<dbReference type="Gene3D" id="3.10.180.10">
    <property type="entry name" value="2,3-Dihydroxybiphenyl 1,2-Dioxygenase, domain 1"/>
    <property type="match status" value="1"/>
</dbReference>
<dbReference type="Proteomes" id="UP000553963">
    <property type="component" value="Unassembled WGS sequence"/>
</dbReference>
<dbReference type="AlphaFoldDB" id="A0A840AKY7"/>
<dbReference type="PANTHER" id="PTHR36503">
    <property type="entry name" value="BLR2520 PROTEIN"/>
    <property type="match status" value="1"/>
</dbReference>
<comment type="caution">
    <text evidence="2">The sequence shown here is derived from an EMBL/GenBank/DDBJ whole genome shotgun (WGS) entry which is preliminary data.</text>
</comment>
<dbReference type="InterPro" id="IPR037523">
    <property type="entry name" value="VOC_core"/>
</dbReference>
<dbReference type="PROSITE" id="PS51819">
    <property type="entry name" value="VOC"/>
    <property type="match status" value="1"/>
</dbReference>
<gene>
    <name evidence="2" type="ORF">GGR25_001959</name>
</gene>
<proteinExistence type="predicted"/>
<dbReference type="Pfam" id="PF00903">
    <property type="entry name" value="Glyoxalase"/>
    <property type="match status" value="1"/>
</dbReference>
<evidence type="ECO:0000259" key="1">
    <source>
        <dbReference type="PROSITE" id="PS51819"/>
    </source>
</evidence>
<dbReference type="SUPFAM" id="SSF54593">
    <property type="entry name" value="Glyoxalase/Bleomycin resistance protein/Dihydroxybiphenyl dioxygenase"/>
    <property type="match status" value="1"/>
</dbReference>
<name>A0A840AKY7_9HYPH</name>
<evidence type="ECO:0000313" key="2">
    <source>
        <dbReference type="EMBL" id="MBB3930920.1"/>
    </source>
</evidence>
<accession>A0A840AKY7</accession>
<keyword evidence="3" id="KW-1185">Reference proteome</keyword>
<dbReference type="EMBL" id="JACIDS010000002">
    <property type="protein sequence ID" value="MBB3930920.1"/>
    <property type="molecule type" value="Genomic_DNA"/>
</dbReference>
<dbReference type="InterPro" id="IPR029068">
    <property type="entry name" value="Glyas_Bleomycin-R_OHBP_Dase"/>
</dbReference>
<evidence type="ECO:0000313" key="3">
    <source>
        <dbReference type="Proteomes" id="UP000553963"/>
    </source>
</evidence>
<reference evidence="2 3" key="1">
    <citation type="submission" date="2020-08" db="EMBL/GenBank/DDBJ databases">
        <title>Genomic Encyclopedia of Type Strains, Phase IV (KMG-IV): sequencing the most valuable type-strain genomes for metagenomic binning, comparative biology and taxonomic classification.</title>
        <authorList>
            <person name="Goeker M."/>
        </authorList>
    </citation>
    <scope>NUCLEOTIDE SEQUENCE [LARGE SCALE GENOMIC DNA]</scope>
    <source>
        <strain evidence="2 3">DSM 25966</strain>
    </source>
</reference>
<feature type="domain" description="VOC" evidence="1">
    <location>
        <begin position="3"/>
        <end position="128"/>
    </location>
</feature>
<dbReference type="InterPro" id="IPR004360">
    <property type="entry name" value="Glyas_Fos-R_dOase_dom"/>
</dbReference>
<organism evidence="2 3">
    <name type="scientific">Kaistia hirudinis</name>
    <dbReference type="NCBI Taxonomy" id="1293440"/>
    <lineage>
        <taxon>Bacteria</taxon>
        <taxon>Pseudomonadati</taxon>
        <taxon>Pseudomonadota</taxon>
        <taxon>Alphaproteobacteria</taxon>
        <taxon>Hyphomicrobiales</taxon>
        <taxon>Kaistiaceae</taxon>
        <taxon>Kaistia</taxon>
    </lineage>
</organism>
<dbReference type="RefSeq" id="WP_183398527.1">
    <property type="nucleotide sequence ID" value="NZ_JACIDS010000002.1"/>
</dbReference>
<dbReference type="PANTHER" id="PTHR36503:SF2">
    <property type="entry name" value="BLR2408 PROTEIN"/>
    <property type="match status" value="1"/>
</dbReference>
<sequence length="138" mass="15059">MPKMIFLNLPVRDLAASTRFYEAIGFTKNPQFSNEQASCMVWSDEIYFMLLVPDFYATFTSKPIADAHATSPHLIALSFDSRAEVDAIVAKASEAGGTGDFRPPQELGFMYGRTFEDPDGNGFEPFWMDPAAASGGGG</sequence>
<protein>
    <recommendedName>
        <fullName evidence="1">VOC domain-containing protein</fullName>
    </recommendedName>
</protein>